<dbReference type="STRING" id="10195.A0A3M7PLY5"/>
<dbReference type="Proteomes" id="UP000276133">
    <property type="component" value="Unassembled WGS sequence"/>
</dbReference>
<evidence type="ECO:0000256" key="1">
    <source>
        <dbReference type="SAM" id="Coils"/>
    </source>
</evidence>
<evidence type="ECO:0000313" key="4">
    <source>
        <dbReference type="EMBL" id="RMZ99983.1"/>
    </source>
</evidence>
<evidence type="ECO:0000259" key="3">
    <source>
        <dbReference type="Pfam" id="PF15059"/>
    </source>
</evidence>
<dbReference type="AlphaFoldDB" id="A0A3M7PLY5"/>
<dbReference type="InterPro" id="IPR026715">
    <property type="entry name" value="SPATC1"/>
</dbReference>
<evidence type="ECO:0000256" key="2">
    <source>
        <dbReference type="SAM" id="MobiDB-lite"/>
    </source>
</evidence>
<dbReference type="PANTHER" id="PTHR22192:SF16">
    <property type="entry name" value="SPERIOLIN"/>
    <property type="match status" value="1"/>
</dbReference>
<name>A0A3M7PLY5_BRAPC</name>
<organism evidence="4 5">
    <name type="scientific">Brachionus plicatilis</name>
    <name type="common">Marine rotifer</name>
    <name type="synonym">Brachionus muelleri</name>
    <dbReference type="NCBI Taxonomy" id="10195"/>
    <lineage>
        <taxon>Eukaryota</taxon>
        <taxon>Metazoa</taxon>
        <taxon>Spiralia</taxon>
        <taxon>Gnathifera</taxon>
        <taxon>Rotifera</taxon>
        <taxon>Eurotatoria</taxon>
        <taxon>Monogononta</taxon>
        <taxon>Pseudotrocha</taxon>
        <taxon>Ploima</taxon>
        <taxon>Brachionidae</taxon>
        <taxon>Brachionus</taxon>
    </lineage>
</organism>
<dbReference type="OrthoDB" id="6114770at2759"/>
<feature type="domain" description="Speriolin C-terminal" evidence="3">
    <location>
        <begin position="378"/>
        <end position="527"/>
    </location>
</feature>
<sequence length="529" mass="62018">MKEVVNFGDKTTKDVQSKSKSTNKTSLFKSPLIKLQIEHANSVKELKKLERNSSIKKSKINFIERNKSISRFKKHVVLPDHTHKKFSKLFVPVRNNLNKSAGKKSPNEKKIFRQRFRIVLKFRKNLAKFFSSIFARIFHRTKFKQVKSKSKPSKAISNSKDWISEKEANSQSSSSNSAMHSPKNSNQELNYSNECEVPSTDFYQVNHLECEKFEIEILKISINQSFNFNQVSIRENTIFEHIVEKKSSENISIQDSLSSQSENQIIECRKSSSSKIRNETLGSNSLLELRSSIDESNREDNIGPTSKFENNLMNLYETHQKIVDKYLKSNLDEQSDENCSKTFLIVPSLYEKYGFHLVNLFKSQVDEPFLPYYVDPRLVGECLYQLDQRVFSYVFRLTPFNRRNIREGYQPFDIISTAEHFSNESGLDNEKKFSTFMNRYNYLMKSFHEIGYKDEEHPNMAAYLIMKYGLYPCLPIDFQINCKDYSQFEILFRILIKNLNNAEKEYMTVLYLCLLLLAFDDQKPIFLHD</sequence>
<evidence type="ECO:0000313" key="5">
    <source>
        <dbReference type="Proteomes" id="UP000276133"/>
    </source>
</evidence>
<feature type="region of interest" description="Disordered" evidence="2">
    <location>
        <begin position="1"/>
        <end position="24"/>
    </location>
</feature>
<protein>
    <submittedName>
        <fullName evidence="4">Speriolin</fullName>
    </submittedName>
</protein>
<dbReference type="EMBL" id="REGN01009975">
    <property type="protein sequence ID" value="RMZ99983.1"/>
    <property type="molecule type" value="Genomic_DNA"/>
</dbReference>
<accession>A0A3M7PLY5</accession>
<keyword evidence="1" id="KW-0175">Coiled coil</keyword>
<proteinExistence type="predicted"/>
<feature type="compositionally biased region" description="Low complexity" evidence="2">
    <location>
        <begin position="169"/>
        <end position="185"/>
    </location>
</feature>
<dbReference type="Pfam" id="PF15059">
    <property type="entry name" value="Speriolin_C"/>
    <property type="match status" value="1"/>
</dbReference>
<comment type="caution">
    <text evidence="4">The sequence shown here is derived from an EMBL/GenBank/DDBJ whole genome shotgun (WGS) entry which is preliminary data.</text>
</comment>
<keyword evidence="5" id="KW-1185">Reference proteome</keyword>
<gene>
    <name evidence="4" type="ORF">BpHYR1_002045</name>
</gene>
<dbReference type="GO" id="GO:0005813">
    <property type="term" value="C:centrosome"/>
    <property type="evidence" value="ECO:0007669"/>
    <property type="project" value="TreeGrafter"/>
</dbReference>
<feature type="region of interest" description="Disordered" evidence="2">
    <location>
        <begin position="149"/>
        <end position="190"/>
    </location>
</feature>
<dbReference type="PANTHER" id="PTHR22192">
    <property type="entry name" value="SPERIOLIN"/>
    <property type="match status" value="1"/>
</dbReference>
<reference evidence="4 5" key="1">
    <citation type="journal article" date="2018" name="Sci. Rep.">
        <title>Genomic signatures of local adaptation to the degree of environmental predictability in rotifers.</title>
        <authorList>
            <person name="Franch-Gras L."/>
            <person name="Hahn C."/>
            <person name="Garcia-Roger E.M."/>
            <person name="Carmona M.J."/>
            <person name="Serra M."/>
            <person name="Gomez A."/>
        </authorList>
    </citation>
    <scope>NUCLEOTIDE SEQUENCE [LARGE SCALE GENOMIC DNA]</scope>
    <source>
        <strain evidence="4">HYR1</strain>
    </source>
</reference>
<feature type="coiled-coil region" evidence="1">
    <location>
        <begin position="32"/>
        <end position="66"/>
    </location>
</feature>
<dbReference type="InterPro" id="IPR029384">
    <property type="entry name" value="Speriolin_C"/>
</dbReference>